<feature type="compositionally biased region" description="Polar residues" evidence="4">
    <location>
        <begin position="1371"/>
        <end position="1384"/>
    </location>
</feature>
<feature type="compositionally biased region" description="Basic and acidic residues" evidence="4">
    <location>
        <begin position="1444"/>
        <end position="1507"/>
    </location>
</feature>
<feature type="compositionally biased region" description="Basic and acidic residues" evidence="4">
    <location>
        <begin position="479"/>
        <end position="488"/>
    </location>
</feature>
<feature type="compositionally biased region" description="Basic and acidic residues" evidence="4">
    <location>
        <begin position="1891"/>
        <end position="1906"/>
    </location>
</feature>
<feature type="compositionally biased region" description="Polar residues" evidence="4">
    <location>
        <begin position="1947"/>
        <end position="2004"/>
    </location>
</feature>
<feature type="compositionally biased region" description="Polar residues" evidence="4">
    <location>
        <begin position="444"/>
        <end position="454"/>
    </location>
</feature>
<feature type="signal peptide" evidence="5">
    <location>
        <begin position="1"/>
        <end position="24"/>
    </location>
</feature>
<feature type="compositionally biased region" description="Basic and acidic residues" evidence="4">
    <location>
        <begin position="655"/>
        <end position="666"/>
    </location>
</feature>
<feature type="compositionally biased region" description="Basic and acidic residues" evidence="4">
    <location>
        <begin position="2170"/>
        <end position="2186"/>
    </location>
</feature>
<feature type="compositionally biased region" description="Basic and acidic residues" evidence="4">
    <location>
        <begin position="1927"/>
        <end position="1942"/>
    </location>
</feature>
<evidence type="ECO:0000256" key="3">
    <source>
        <dbReference type="ARBA" id="ARBA00022729"/>
    </source>
</evidence>
<dbReference type="EMBL" id="OV725081">
    <property type="protein sequence ID" value="CAH1403904.1"/>
    <property type="molecule type" value="Genomic_DNA"/>
</dbReference>
<feature type="compositionally biased region" description="Low complexity" evidence="4">
    <location>
        <begin position="1617"/>
        <end position="1629"/>
    </location>
</feature>
<evidence type="ECO:0000313" key="8">
    <source>
        <dbReference type="Proteomes" id="UP001152798"/>
    </source>
</evidence>
<feature type="compositionally biased region" description="Polar residues" evidence="4">
    <location>
        <begin position="1243"/>
        <end position="1267"/>
    </location>
</feature>
<feature type="region of interest" description="Disordered" evidence="4">
    <location>
        <begin position="878"/>
        <end position="1509"/>
    </location>
</feature>
<feature type="compositionally biased region" description="Basic and acidic residues" evidence="4">
    <location>
        <begin position="2145"/>
        <end position="2154"/>
    </location>
</feature>
<feature type="compositionally biased region" description="Polar residues" evidence="4">
    <location>
        <begin position="1656"/>
        <end position="1676"/>
    </location>
</feature>
<feature type="compositionally biased region" description="Low complexity" evidence="4">
    <location>
        <begin position="1034"/>
        <end position="1044"/>
    </location>
</feature>
<feature type="compositionally biased region" description="Polar residues" evidence="4">
    <location>
        <begin position="1069"/>
        <end position="1080"/>
    </location>
</feature>
<dbReference type="PROSITE" id="PS50184">
    <property type="entry name" value="VWFC_2"/>
    <property type="match status" value="2"/>
</dbReference>
<feature type="compositionally biased region" description="Basic and acidic residues" evidence="4">
    <location>
        <begin position="1385"/>
        <end position="1394"/>
    </location>
</feature>
<name>A0A9P0HKP3_NEZVI</name>
<feature type="compositionally biased region" description="Basic and acidic residues" evidence="4">
    <location>
        <begin position="340"/>
        <end position="355"/>
    </location>
</feature>
<feature type="compositionally biased region" description="Polar residues" evidence="4">
    <location>
        <begin position="1630"/>
        <end position="1639"/>
    </location>
</feature>
<dbReference type="InterPro" id="IPR001007">
    <property type="entry name" value="VWF_dom"/>
</dbReference>
<dbReference type="PANTHER" id="PTHR46698">
    <property type="entry name" value="CROSSVEINLESS 2"/>
    <property type="match status" value="1"/>
</dbReference>
<evidence type="ECO:0000313" key="7">
    <source>
        <dbReference type="EMBL" id="CAH1403904.1"/>
    </source>
</evidence>
<keyword evidence="3 5" id="KW-0732">Signal</keyword>
<feature type="compositionally biased region" description="Polar residues" evidence="4">
    <location>
        <begin position="358"/>
        <end position="375"/>
    </location>
</feature>
<feature type="compositionally biased region" description="Polar residues" evidence="4">
    <location>
        <begin position="1562"/>
        <end position="1579"/>
    </location>
</feature>
<proteinExistence type="predicted"/>
<dbReference type="Gene3D" id="2.10.70.10">
    <property type="entry name" value="Complement Module, domain 1"/>
    <property type="match status" value="1"/>
</dbReference>
<organism evidence="7 8">
    <name type="scientific">Nezara viridula</name>
    <name type="common">Southern green stink bug</name>
    <name type="synonym">Cimex viridulus</name>
    <dbReference type="NCBI Taxonomy" id="85310"/>
    <lineage>
        <taxon>Eukaryota</taxon>
        <taxon>Metazoa</taxon>
        <taxon>Ecdysozoa</taxon>
        <taxon>Arthropoda</taxon>
        <taxon>Hexapoda</taxon>
        <taxon>Insecta</taxon>
        <taxon>Pterygota</taxon>
        <taxon>Neoptera</taxon>
        <taxon>Paraneoptera</taxon>
        <taxon>Hemiptera</taxon>
        <taxon>Heteroptera</taxon>
        <taxon>Panheteroptera</taxon>
        <taxon>Pentatomomorpha</taxon>
        <taxon>Pentatomoidea</taxon>
        <taxon>Pentatomidae</taxon>
        <taxon>Pentatominae</taxon>
        <taxon>Nezara</taxon>
    </lineage>
</organism>
<feature type="domain" description="VWFC" evidence="6">
    <location>
        <begin position="224"/>
        <end position="290"/>
    </location>
</feature>
<evidence type="ECO:0000256" key="2">
    <source>
        <dbReference type="ARBA" id="ARBA00022525"/>
    </source>
</evidence>
<feature type="compositionally biased region" description="Basic and acidic residues" evidence="4">
    <location>
        <begin position="1045"/>
        <end position="1059"/>
    </location>
</feature>
<feature type="compositionally biased region" description="Polar residues" evidence="4">
    <location>
        <begin position="959"/>
        <end position="976"/>
    </location>
</feature>
<feature type="compositionally biased region" description="Polar residues" evidence="4">
    <location>
        <begin position="733"/>
        <end position="748"/>
    </location>
</feature>
<feature type="compositionally biased region" description="Basic and acidic residues" evidence="4">
    <location>
        <begin position="503"/>
        <end position="513"/>
    </location>
</feature>
<feature type="compositionally biased region" description="Polar residues" evidence="4">
    <location>
        <begin position="1916"/>
        <end position="1926"/>
    </location>
</feature>
<feature type="domain" description="VWFC" evidence="6">
    <location>
        <begin position="809"/>
        <end position="874"/>
    </location>
</feature>
<feature type="compositionally biased region" description="Polar residues" evidence="4">
    <location>
        <begin position="615"/>
        <end position="628"/>
    </location>
</feature>
<evidence type="ECO:0000256" key="5">
    <source>
        <dbReference type="SAM" id="SignalP"/>
    </source>
</evidence>
<evidence type="ECO:0000259" key="6">
    <source>
        <dbReference type="PROSITE" id="PS50184"/>
    </source>
</evidence>
<feature type="compositionally biased region" description="Basic and acidic residues" evidence="4">
    <location>
        <begin position="544"/>
        <end position="586"/>
    </location>
</feature>
<feature type="compositionally biased region" description="Polar residues" evidence="4">
    <location>
        <begin position="1172"/>
        <end position="1185"/>
    </location>
</feature>
<gene>
    <name evidence="7" type="ORF">NEZAVI_LOCUS12419</name>
</gene>
<dbReference type="SMART" id="SM00214">
    <property type="entry name" value="VWC"/>
    <property type="match status" value="5"/>
</dbReference>
<dbReference type="Proteomes" id="UP001152798">
    <property type="component" value="Chromosome 5"/>
</dbReference>
<feature type="compositionally biased region" description="Polar residues" evidence="4">
    <location>
        <begin position="1685"/>
        <end position="1697"/>
    </location>
</feature>
<feature type="compositionally biased region" description="Low complexity" evidence="4">
    <location>
        <begin position="1307"/>
        <end position="1320"/>
    </location>
</feature>
<feature type="compositionally biased region" description="Basic and acidic residues" evidence="4">
    <location>
        <begin position="422"/>
        <end position="434"/>
    </location>
</feature>
<feature type="compositionally biased region" description="Low complexity" evidence="4">
    <location>
        <begin position="304"/>
        <end position="318"/>
    </location>
</feature>
<feature type="compositionally biased region" description="Polar residues" evidence="4">
    <location>
        <begin position="905"/>
        <end position="916"/>
    </location>
</feature>
<feature type="compositionally biased region" description="Basic and acidic residues" evidence="4">
    <location>
        <begin position="1427"/>
        <end position="1436"/>
    </location>
</feature>
<feature type="compositionally biased region" description="Polar residues" evidence="4">
    <location>
        <begin position="1217"/>
        <end position="1234"/>
    </location>
</feature>
<feature type="region of interest" description="Disordered" evidence="4">
    <location>
        <begin position="773"/>
        <end position="797"/>
    </location>
</feature>
<feature type="compositionally biased region" description="Polar residues" evidence="4">
    <location>
        <begin position="1596"/>
        <end position="1609"/>
    </location>
</feature>
<feature type="compositionally biased region" description="Polar residues" evidence="4">
    <location>
        <begin position="1277"/>
        <end position="1286"/>
    </location>
</feature>
<feature type="region of interest" description="Disordered" evidence="4">
    <location>
        <begin position="1524"/>
        <end position="1775"/>
    </location>
</feature>
<evidence type="ECO:0000256" key="4">
    <source>
        <dbReference type="SAM" id="MobiDB-lite"/>
    </source>
</evidence>
<keyword evidence="2" id="KW-0964">Secreted</keyword>
<feature type="compositionally biased region" description="Polar residues" evidence="4">
    <location>
        <begin position="2098"/>
        <end position="2126"/>
    </location>
</feature>
<evidence type="ECO:0000256" key="1">
    <source>
        <dbReference type="ARBA" id="ARBA00004613"/>
    </source>
</evidence>
<feature type="compositionally biased region" description="Basic and acidic residues" evidence="4">
    <location>
        <begin position="890"/>
        <end position="899"/>
    </location>
</feature>
<feature type="compositionally biased region" description="Basic and acidic residues" evidence="4">
    <location>
        <begin position="593"/>
        <end position="604"/>
    </location>
</feature>
<feature type="region of interest" description="Disordered" evidence="4">
    <location>
        <begin position="1802"/>
        <end position="2255"/>
    </location>
</feature>
<feature type="compositionally biased region" description="Polar residues" evidence="4">
    <location>
        <begin position="1802"/>
        <end position="1813"/>
    </location>
</feature>
<feature type="compositionally biased region" description="Polar residues" evidence="4">
    <location>
        <begin position="393"/>
        <end position="414"/>
    </location>
</feature>
<feature type="compositionally biased region" description="Basic and acidic residues" evidence="4">
    <location>
        <begin position="631"/>
        <end position="648"/>
    </location>
</feature>
<protein>
    <recommendedName>
        <fullName evidence="6">VWFC domain-containing protein</fullName>
    </recommendedName>
</protein>
<dbReference type="GO" id="GO:0005576">
    <property type="term" value="C:extracellular region"/>
    <property type="evidence" value="ECO:0007669"/>
    <property type="project" value="UniProtKB-SubCell"/>
</dbReference>
<reference evidence="7" key="1">
    <citation type="submission" date="2022-01" db="EMBL/GenBank/DDBJ databases">
        <authorList>
            <person name="King R."/>
        </authorList>
    </citation>
    <scope>NUCLEOTIDE SEQUENCE</scope>
</reference>
<feature type="region of interest" description="Disordered" evidence="4">
    <location>
        <begin position="300"/>
        <end position="748"/>
    </location>
</feature>
<feature type="compositionally biased region" description="Polar residues" evidence="4">
    <location>
        <begin position="1837"/>
        <end position="1887"/>
    </location>
</feature>
<keyword evidence="8" id="KW-1185">Reference proteome</keyword>
<feature type="compositionally biased region" description="Basic and acidic residues" evidence="4">
    <location>
        <begin position="987"/>
        <end position="1016"/>
    </location>
</feature>
<comment type="subcellular location">
    <subcellularLocation>
        <location evidence="1">Secreted</location>
    </subcellularLocation>
</comment>
<sequence length="2419" mass="263496">MAAVGLKGSLALSVFCYLIWTVIAAPVEEGTSHALQLSDSIADGRGCYYNFEHYGEGDRILTNEPCLNCTCHNRMLMCYLRVCPFTKAIGQDCTVEKKPDQCCPVITCPQVPVALLTSSTTSEAPLTTTALGRLDSYGCLLEDNTFYADGAQVPSDPRKPCELCYCIRNHTACVMQECTLNVEGCKPVYQEGVCCPVRYDCDYDDVATTPKPTIGLVTTPGGPSDCLHNGRIYHDGAMVMKDEKAPCEHCYCMRGDIVCAVQECGTPLEGTNCTPMEPKPGQCCPNYECTNGTFSTENYFNGLSSSTETLSESPVTESSKNEKPDSDESSNESTSNESSEENKEGSGSEVLKPEPEEPSSNNNIQESSSTAPEQTEVSDDSSASSSDEHYTKQPDTNESVTSETPVQETVNGQAGDSIPEATQDRDVTHSHEESPVLGDDQVQDQESINKQDTSIEQEDETTPKQEVTPEQDATSGQEATHEQEEVTHAPELTNAQEDTNEQESTHAPEETTHAQESIPALDETTHAQEESHNQEVTQETPVLDDVKDQDTSEDKDATHEQNSNEHEVTPIQEEVTHLPEVTHEQDSSIAQEASHEQDVTHVQEEVTQLPEVSHEPQNPNVQENTQEQDATDVKEEVTHLPEVSHEQDSTIAQEATHEQDVTHIQEEVTQVPQVSHEQESPAVQEAAHEPAVTHVEEEVTQVPEATHAPQVSHEQETTNVPEASQDDEVIHNQDATQQQETANVQETTNVPEVIVEHSTLKQEIQTQAPVEVVKDSQVTNEIPESTPPEQPEPSTEEPVIEVARVPGEGSCLVDGKTYAHNSIISSDNPCHDECRCYSSIVTCKTKECAPAPTQYEHCEPVITPGSCCPTYMCDQKPSDAPEAHSQLSDHTGDSPHSDASDETINDSVGTTQASVESENKDNSIAPVVEGIPSETLHPGSDENAVPAGQPEETHHEPDIQTTEQTSTSADASSSNIYEDENVNSHVVHGEDAAIHEGQPETMDNKLESGSRPHPSEDATAIPIIPEKPVEETQETGTTQEPETPSADHTEEEPVKHEDEPVPTSDDDSSQATLDVTSSPKPNEEESAPTQETTVVGSEESEKNHPEIPETTVNYAAEVTTAHQDLQETHDSTVTSANNAEAEENNNDVTSSDSSIDESKHEESIVTIKPTEINLSQESDQGNTEQDYIPTEGPIGIPDQSHSQYDDDPEQVHHAILFQQTTESESLPEASTENIAVSGDPSVPSVSNEVPDENQNVVTEENIPSETESPQKHDSDAEANQVTSVSVESDEIVTSLPDVTEKVSYETTSKPLSEEASSSSSPDEKATEPSVNQVSGEANDETSHGYDETTDSVMQTTIRQEILPDTEKSQDESNTQDIDNKISSSTEHDKPDEITTHPPIVNQDENENTDEKIENVTPQETSEQTSEENIHNDEVITHSDPVLTEEAHSEEKPIEETHEQDPVEHVTHETASETSTEEVKAEGSDSHKPSEETDIPVHHAENDIHSDSTPEVIFEAVTVTGMPSIESHVTEGTVDHSVHLTDNLLDDDVVPTTEHTEPEKDSSLSNEVPTSNEPVNTETPSEPIVETEKTIVEQPAEDNTASPNPDQQNVEDPHHDTTSSQQEITSSESSNEVVATTQKSSVEETSHQEIVSDDENSSGSNEAIPTESIPSEQTATPITHDDHENTNQVISEESTSAPNDVADTVPQELPTPASDDQKNEETPLLEVSPDKSDEPSQPPNEINTEPANVVSEQETTAIPQEETTHPVIKQETNLDDNVEADIVNQPQTDAPLEDEIVNVGSTEQNPTEVQTDQGQVPHVADEDQSVVSHEPTEIFPTTEESFVTNPPIQTVHETSQDVIQTESSPEPNQNEVLQQETTTAPVQNQPENTSEDSSRPDENVDTVKETETETVQVQTEIPSESTEVPSSDNKEQSHEVSTEHLIEPEPEQTATPSSPSVDLESSTTHETVVSQTENILSSSTGGSDEISQPSQSTGNEDSTTQTPQVTHLEHAAPPAPDSDSHVLETNEGEGESVTPAAEHTTISDNNQQHIEEVHLDDDAPQNPAEAEQPIVNEPVPEDPIVPTTHIPELAETSPGFVNHESSTVLPETHPHVSSSEATNEDIPSSTEHAIIEEVQTTPKEAVQETQKIETEKPADRLQVTESTASVPPVPDKSEEHESSEQLDDHSSKVPITPSTEAAPLNEIPSSTYKPSIVHHDESPSFPTWSQKPFEHHTTPEPHPPEENHYPSGFDPEYEDEEGVSYGPGTCRYGGKVYLSAQQIPRDDPCDFCFCFRSDIICLQQSCPPPIRGCYQETIKGFCCPRYECHVSMATMLNMTTTTTTTTTTLPPHFLAHAYNGAATKAGCQVKDVAYSVGERIPSTSGPCLECRCGANGQMKCDPTVCGPQEALLRQVMDAAVSRRR</sequence>
<dbReference type="OrthoDB" id="6621285at2759"/>
<feature type="compositionally biased region" description="Basic and acidic residues" evidence="4">
    <location>
        <begin position="2227"/>
        <end position="2243"/>
    </location>
</feature>
<dbReference type="InterPro" id="IPR052424">
    <property type="entry name" value="Kielin_Chordin-BMP_Reg"/>
</dbReference>
<dbReference type="SUPFAM" id="SSF57603">
    <property type="entry name" value="FnI-like domain"/>
    <property type="match status" value="6"/>
</dbReference>
<feature type="chain" id="PRO_5040221344" description="VWFC domain-containing protein" evidence="5">
    <location>
        <begin position="25"/>
        <end position="2419"/>
    </location>
</feature>
<feature type="compositionally biased region" description="Basic and acidic residues" evidence="4">
    <location>
        <begin position="523"/>
        <end position="533"/>
    </location>
</feature>
<feature type="compositionally biased region" description="Polar residues" evidence="4">
    <location>
        <begin position="1738"/>
        <end position="1757"/>
    </location>
</feature>
<accession>A0A9P0HKP3</accession>
<dbReference type="PANTHER" id="PTHR46698:SF3">
    <property type="entry name" value="TENECTIN ISOFORM 1-RELATED"/>
    <property type="match status" value="1"/>
</dbReference>